<dbReference type="InterPro" id="IPR040521">
    <property type="entry name" value="KDZ"/>
</dbReference>
<keyword evidence="5" id="KW-1185">Reference proteome</keyword>
<name>A0ABR2ZCF7_9AGAR</name>
<dbReference type="InterPro" id="IPR041457">
    <property type="entry name" value="CxC2_KDZ-assoc"/>
</dbReference>
<sequence length="1098" mass="125164">MPKQSKKKESRLHSTTVGRPQPSLNHRSSQSTSSVVKRSNVAVSTTSNVREDDESFPSMPGTWSFDDESWDTNTVVAEEGIEEEPGKIKVQPKKKKRYEDSDAPLLSWKDHHRDKYLEWNIVTEGRGRHFTGNCSRCSSPNAKFRCSECFGLRMICKGCVIRDHRDNPLHVIEEWKNDYFQKITLQKLGLRIQLGHPPGVRCNHPHAAHKDFVVLAWNGLHKLDLDFCSCGEATDPHLQLMEMGWWPSSYKDPRSAATFNLLRNYHVANLQGQCPPTDFLKTLEQITDGTGLVDVPDREAQFLLMLRQWRHIKMAKRCGRGHDPTGVAGTSYGEAMVQCRPCPHPGRNLPEDWNKAPAEDMFLYSLYLSQDANFKQKARARPNDHRDPALGDGWGAFVPNSIYLEELSKRTNTEEISHCVGFQAMAQSNTKKSKGLRATGVAAVSCARHETFRANGMGDLQVGERQSNMDFIALFTLIGCAMFMVYLSYDIACQWMRNFSSRMASYPEYMQLPSWVRLVFKVPKFHLPVHILKCHAPFAFGYTVGAGKTDGEAVERLWAWLNSSARSMSMMSAGGRWDTMDDFTNFWNWRKTIGLKTSLLNRMVKTIPEALVNARAFAAFTDALREDHTEDLVHWEKQVCDWEQGRGSFCPYNVSESTISLAKIKKELAEEEHQRELAGQNTPSLTASGVIIEGMDIEEVQRSLIATATKSKLTDYRKEALAKSRTKLLQRIQRYRQLAVQHLPFLRTLFESNPITPSSSPEYMPLFLPSSFDPELRKICPIEVVEMEQRLRYAQAYDSLARLRSQLGARAVAFKNQSRTMLSQSVYTQTRALQDQIETKVKGSALAYRAARTALVALVGSGKWMDRLRELKDDDIRGITERLLKDSEKEELRLAQERAGYSLTEMREVLDTGNVPTAPLNPGVVRGQSTLSLSWIWYTHMPLVSGSDPAARGEVRSNFEELQESLRAEWCKARARAHRSREEIRLIEEEMRRAIEYCSWQSQWWSEQINRRTDVSDYLREGLVAYAKQHADDERARAMVWTIAWSKIRERAKVILEVLSDSKYGTVLPDIPQLVVEVDMDAEDDDATLAGDDEDFLD</sequence>
<keyword evidence="2" id="KW-0812">Transmembrane</keyword>
<dbReference type="CDD" id="cd19757">
    <property type="entry name" value="Bbox1"/>
    <property type="match status" value="1"/>
</dbReference>
<evidence type="ECO:0000256" key="2">
    <source>
        <dbReference type="SAM" id="Phobius"/>
    </source>
</evidence>
<feature type="transmembrane region" description="Helical" evidence="2">
    <location>
        <begin position="471"/>
        <end position="489"/>
    </location>
</feature>
<evidence type="ECO:0000313" key="4">
    <source>
        <dbReference type="EMBL" id="KAL0058167.1"/>
    </source>
</evidence>
<comment type="caution">
    <text evidence="4">The sequence shown here is derived from an EMBL/GenBank/DDBJ whole genome shotgun (WGS) entry which is preliminary data.</text>
</comment>
<dbReference type="EMBL" id="JBBXMP010000356">
    <property type="protein sequence ID" value="KAL0058167.1"/>
    <property type="molecule type" value="Genomic_DNA"/>
</dbReference>
<feature type="region of interest" description="Disordered" evidence="1">
    <location>
        <begin position="1"/>
        <end position="69"/>
    </location>
</feature>
<feature type="domain" description="CxC2-like cysteine cluster KDZ transposase-associated" evidence="3">
    <location>
        <begin position="185"/>
        <end position="291"/>
    </location>
</feature>
<gene>
    <name evidence="4" type="ORF">AAF712_015174</name>
</gene>
<dbReference type="Pfam" id="PF18758">
    <property type="entry name" value="KDZ"/>
    <property type="match status" value="1"/>
</dbReference>
<feature type="compositionally biased region" description="Polar residues" evidence="1">
    <location>
        <begin position="13"/>
        <end position="26"/>
    </location>
</feature>
<keyword evidence="2" id="KW-1133">Transmembrane helix</keyword>
<feature type="compositionally biased region" description="Basic residues" evidence="1">
    <location>
        <begin position="1"/>
        <end position="10"/>
    </location>
</feature>
<evidence type="ECO:0000256" key="1">
    <source>
        <dbReference type="SAM" id="MobiDB-lite"/>
    </source>
</evidence>
<accession>A0ABR2ZCF7</accession>
<reference evidence="4 5" key="1">
    <citation type="submission" date="2024-05" db="EMBL/GenBank/DDBJ databases">
        <title>A draft genome resource for the thread blight pathogen Marasmius tenuissimus strain MS-2.</title>
        <authorList>
            <person name="Yulfo-Soto G.E."/>
            <person name="Baruah I.K."/>
            <person name="Amoako-Attah I."/>
            <person name="Bukari Y."/>
            <person name="Meinhardt L.W."/>
            <person name="Bailey B.A."/>
            <person name="Cohen S.P."/>
        </authorList>
    </citation>
    <scope>NUCLEOTIDE SEQUENCE [LARGE SCALE GENOMIC DNA]</scope>
    <source>
        <strain evidence="4 5">MS-2</strain>
    </source>
</reference>
<feature type="compositionally biased region" description="Low complexity" evidence="1">
    <location>
        <begin position="27"/>
        <end position="39"/>
    </location>
</feature>
<dbReference type="Pfam" id="PF18803">
    <property type="entry name" value="CxC2"/>
    <property type="match status" value="1"/>
</dbReference>
<protein>
    <recommendedName>
        <fullName evidence="3">CxC2-like cysteine cluster KDZ transposase-associated domain-containing protein</fullName>
    </recommendedName>
</protein>
<evidence type="ECO:0000313" key="5">
    <source>
        <dbReference type="Proteomes" id="UP001437256"/>
    </source>
</evidence>
<dbReference type="Proteomes" id="UP001437256">
    <property type="component" value="Unassembled WGS sequence"/>
</dbReference>
<keyword evidence="2" id="KW-0472">Membrane</keyword>
<proteinExistence type="predicted"/>
<dbReference type="PANTHER" id="PTHR33104:SF2">
    <property type="entry name" value="CXC3 LIKE CYSTEINE CLUSTER DOMAIN-CONTAINING PROTEIN"/>
    <property type="match status" value="1"/>
</dbReference>
<evidence type="ECO:0000259" key="3">
    <source>
        <dbReference type="Pfam" id="PF18803"/>
    </source>
</evidence>
<organism evidence="4 5">
    <name type="scientific">Marasmius tenuissimus</name>
    <dbReference type="NCBI Taxonomy" id="585030"/>
    <lineage>
        <taxon>Eukaryota</taxon>
        <taxon>Fungi</taxon>
        <taxon>Dikarya</taxon>
        <taxon>Basidiomycota</taxon>
        <taxon>Agaricomycotina</taxon>
        <taxon>Agaricomycetes</taxon>
        <taxon>Agaricomycetidae</taxon>
        <taxon>Agaricales</taxon>
        <taxon>Marasmiineae</taxon>
        <taxon>Marasmiaceae</taxon>
        <taxon>Marasmius</taxon>
    </lineage>
</organism>
<dbReference type="PANTHER" id="PTHR33104">
    <property type="entry name" value="SI:DKEY-29D5.2"/>
    <property type="match status" value="1"/>
</dbReference>